<name>A0A9W8XJ63_9PLEO</name>
<dbReference type="Gene3D" id="1.10.630.10">
    <property type="entry name" value="Cytochrome P450"/>
    <property type="match status" value="1"/>
</dbReference>
<comment type="caution">
    <text evidence="2">The sequence shown here is derived from an EMBL/GenBank/DDBJ whole genome shotgun (WGS) entry which is preliminary data.</text>
</comment>
<keyword evidence="1" id="KW-0349">Heme</keyword>
<dbReference type="PANTHER" id="PTHR24305:SF78">
    <property type="entry name" value="P450, PUTATIVE (EUROFUNG)-RELATED"/>
    <property type="match status" value="1"/>
</dbReference>
<gene>
    <name evidence="2" type="ORF">N0V89_007304</name>
</gene>
<dbReference type="AlphaFoldDB" id="A0A9W8XJ63"/>
<dbReference type="GO" id="GO:0004497">
    <property type="term" value="F:monooxygenase activity"/>
    <property type="evidence" value="ECO:0007669"/>
    <property type="project" value="InterPro"/>
</dbReference>
<dbReference type="Proteomes" id="UP001140513">
    <property type="component" value="Unassembled WGS sequence"/>
</dbReference>
<evidence type="ECO:0000313" key="2">
    <source>
        <dbReference type="EMBL" id="KAJ4351959.1"/>
    </source>
</evidence>
<dbReference type="SUPFAM" id="SSF48264">
    <property type="entry name" value="Cytochrome P450"/>
    <property type="match status" value="1"/>
</dbReference>
<organism evidence="2 3">
    <name type="scientific">Didymosphaeria variabile</name>
    <dbReference type="NCBI Taxonomy" id="1932322"/>
    <lineage>
        <taxon>Eukaryota</taxon>
        <taxon>Fungi</taxon>
        <taxon>Dikarya</taxon>
        <taxon>Ascomycota</taxon>
        <taxon>Pezizomycotina</taxon>
        <taxon>Dothideomycetes</taxon>
        <taxon>Pleosporomycetidae</taxon>
        <taxon>Pleosporales</taxon>
        <taxon>Massarineae</taxon>
        <taxon>Didymosphaeriaceae</taxon>
        <taxon>Didymosphaeria</taxon>
    </lineage>
</organism>
<proteinExistence type="predicted"/>
<dbReference type="Pfam" id="PF00067">
    <property type="entry name" value="p450"/>
    <property type="match status" value="1"/>
</dbReference>
<dbReference type="GeneID" id="80910834"/>
<dbReference type="PANTHER" id="PTHR24305">
    <property type="entry name" value="CYTOCHROME P450"/>
    <property type="match status" value="1"/>
</dbReference>
<keyword evidence="1" id="KW-0479">Metal-binding</keyword>
<dbReference type="GO" id="GO:0005506">
    <property type="term" value="F:iron ion binding"/>
    <property type="evidence" value="ECO:0007669"/>
    <property type="project" value="InterPro"/>
</dbReference>
<dbReference type="InterPro" id="IPR001128">
    <property type="entry name" value="Cyt_P450"/>
</dbReference>
<feature type="binding site" description="axial binding residue" evidence="1">
    <location>
        <position position="179"/>
    </location>
    <ligand>
        <name>heme</name>
        <dbReference type="ChEBI" id="CHEBI:30413"/>
    </ligand>
    <ligandPart>
        <name>Fe</name>
        <dbReference type="ChEBI" id="CHEBI:18248"/>
    </ligandPart>
</feature>
<keyword evidence="3" id="KW-1185">Reference proteome</keyword>
<dbReference type="GO" id="GO:0020037">
    <property type="term" value="F:heme binding"/>
    <property type="evidence" value="ECO:0007669"/>
    <property type="project" value="InterPro"/>
</dbReference>
<comment type="cofactor">
    <cofactor evidence="1">
        <name>heme</name>
        <dbReference type="ChEBI" id="CHEBI:30413"/>
    </cofactor>
</comment>
<dbReference type="InterPro" id="IPR002401">
    <property type="entry name" value="Cyt_P450_E_grp-I"/>
</dbReference>
<evidence type="ECO:0008006" key="4">
    <source>
        <dbReference type="Google" id="ProtNLM"/>
    </source>
</evidence>
<dbReference type="InterPro" id="IPR050121">
    <property type="entry name" value="Cytochrome_P450_monoxygenase"/>
</dbReference>
<evidence type="ECO:0000313" key="3">
    <source>
        <dbReference type="Proteomes" id="UP001140513"/>
    </source>
</evidence>
<dbReference type="OrthoDB" id="6692864at2759"/>
<dbReference type="PRINTS" id="PR00463">
    <property type="entry name" value="EP450I"/>
</dbReference>
<dbReference type="InterPro" id="IPR036396">
    <property type="entry name" value="Cyt_P450_sf"/>
</dbReference>
<dbReference type="RefSeq" id="XP_056070315.1">
    <property type="nucleotide sequence ID" value="XM_056216068.1"/>
</dbReference>
<dbReference type="EMBL" id="JAPEUX010000005">
    <property type="protein sequence ID" value="KAJ4351959.1"/>
    <property type="molecule type" value="Genomic_DNA"/>
</dbReference>
<sequence length="236" mass="26848">MPQDILSWLLKATNEGDNTAPPTRKALEDDVRFMIIAGSETSATTVAYELFFLAKYPEKQHKLREELLKSMPGGVSDWSYAKVKEVSYLDDFINETLRLKPPIMLGVQRETSEKGLRIDSDIYIPPRTTVMVPMQAIQKDPRYWPQAEEFVPERWNERRKEMGTDDAPFFAFCMGPHLCAGKIVAYISMRTALSKLVMEFDVAFAPGEDGVAFDTLELETFSTVVPPLQLVFTPRQ</sequence>
<evidence type="ECO:0000256" key="1">
    <source>
        <dbReference type="PIRSR" id="PIRSR602401-1"/>
    </source>
</evidence>
<accession>A0A9W8XJ63</accession>
<protein>
    <recommendedName>
        <fullName evidence="4">Cytochrome P450</fullName>
    </recommendedName>
</protein>
<dbReference type="PRINTS" id="PR00385">
    <property type="entry name" value="P450"/>
</dbReference>
<reference evidence="2" key="1">
    <citation type="submission" date="2022-10" db="EMBL/GenBank/DDBJ databases">
        <title>Tapping the CABI collections for fungal endophytes: first genome assemblies for Collariella, Neodidymelliopsis, Ascochyta clinopodiicola, Didymella pomorum, Didymosphaeria variabile, Neocosmospora piperis and Neocucurbitaria cava.</title>
        <authorList>
            <person name="Hill R."/>
        </authorList>
    </citation>
    <scope>NUCLEOTIDE SEQUENCE</scope>
    <source>
        <strain evidence="2">IMI 356815</strain>
    </source>
</reference>
<keyword evidence="1" id="KW-0408">Iron</keyword>
<dbReference type="GO" id="GO:0016705">
    <property type="term" value="F:oxidoreductase activity, acting on paired donors, with incorporation or reduction of molecular oxygen"/>
    <property type="evidence" value="ECO:0007669"/>
    <property type="project" value="InterPro"/>
</dbReference>